<dbReference type="Proteomes" id="UP000595437">
    <property type="component" value="Chromosome 3"/>
</dbReference>
<accession>A0A7T8HLP7</accession>
<gene>
    <name evidence="1" type="ORF">FKW44_004335</name>
</gene>
<proteinExistence type="predicted"/>
<protein>
    <submittedName>
        <fullName evidence="1">Uncharacterized protein</fullName>
    </submittedName>
</protein>
<reference evidence="2" key="1">
    <citation type="submission" date="2021-01" db="EMBL/GenBank/DDBJ databases">
        <title>Caligus Genome Assembly.</title>
        <authorList>
            <person name="Gallardo-Escarate C."/>
        </authorList>
    </citation>
    <scope>NUCLEOTIDE SEQUENCE [LARGE SCALE GENOMIC DNA]</scope>
</reference>
<name>A0A7T8HLP7_CALRO</name>
<sequence>MLEKAKKLLYKMKHKPKKTVLIFSDETPFSLVATETGFLLAPKPNDIPDDVHHMGNKRSVANLQIFAVVASDGRKCSLIFSEEKMRLNSTTHVEILWGTVFLWANYGTG</sequence>
<evidence type="ECO:0000313" key="1">
    <source>
        <dbReference type="EMBL" id="QQP52244.1"/>
    </source>
</evidence>
<dbReference type="AlphaFoldDB" id="A0A7T8HLP7"/>
<organism evidence="1 2">
    <name type="scientific">Caligus rogercresseyi</name>
    <name type="common">Sea louse</name>
    <dbReference type="NCBI Taxonomy" id="217165"/>
    <lineage>
        <taxon>Eukaryota</taxon>
        <taxon>Metazoa</taxon>
        <taxon>Ecdysozoa</taxon>
        <taxon>Arthropoda</taxon>
        <taxon>Crustacea</taxon>
        <taxon>Multicrustacea</taxon>
        <taxon>Hexanauplia</taxon>
        <taxon>Copepoda</taxon>
        <taxon>Siphonostomatoida</taxon>
        <taxon>Caligidae</taxon>
        <taxon>Caligus</taxon>
    </lineage>
</organism>
<evidence type="ECO:0000313" key="2">
    <source>
        <dbReference type="Proteomes" id="UP000595437"/>
    </source>
</evidence>
<keyword evidence="2" id="KW-1185">Reference proteome</keyword>
<dbReference type="EMBL" id="CP045892">
    <property type="protein sequence ID" value="QQP52244.1"/>
    <property type="molecule type" value="Genomic_DNA"/>
</dbReference>